<dbReference type="UniPathway" id="UPA00378"/>
<dbReference type="InterPro" id="IPR005013">
    <property type="entry name" value="DDOST_48_kDa_subunit"/>
</dbReference>
<dbReference type="HOGENOM" id="CLU_031804_1_1_1"/>
<evidence type="ECO:0000256" key="8">
    <source>
        <dbReference type="RuleBase" id="RU361142"/>
    </source>
</evidence>
<evidence type="ECO:0000259" key="9">
    <source>
        <dbReference type="Pfam" id="PF03345"/>
    </source>
</evidence>
<dbReference type="GO" id="GO:0005635">
    <property type="term" value="C:nuclear envelope"/>
    <property type="evidence" value="ECO:0007669"/>
    <property type="project" value="EnsemblFungi"/>
</dbReference>
<keyword evidence="4 8" id="KW-0812">Transmembrane</keyword>
<dbReference type="AlphaFoldDB" id="A5DTV5"/>
<dbReference type="eggNOG" id="KOG2754">
    <property type="taxonomic scope" value="Eukaryota"/>
</dbReference>
<comment type="subunit">
    <text evidence="8">Component of the oligosaccharyltransferase (OST) complex.</text>
</comment>
<proteinExistence type="inferred from homology"/>
<evidence type="ECO:0000256" key="6">
    <source>
        <dbReference type="ARBA" id="ARBA00022989"/>
    </source>
</evidence>
<dbReference type="STRING" id="379508.A5DTV5"/>
<evidence type="ECO:0000256" key="3">
    <source>
        <dbReference type="ARBA" id="ARBA00008743"/>
    </source>
</evidence>
<keyword evidence="7 8" id="KW-0472">Membrane</keyword>
<dbReference type="Proteomes" id="UP000001996">
    <property type="component" value="Unassembled WGS sequence"/>
</dbReference>
<dbReference type="OrthoDB" id="29105at2759"/>
<dbReference type="GO" id="GO:0018279">
    <property type="term" value="P:protein N-linked glycosylation via asparagine"/>
    <property type="evidence" value="ECO:0007669"/>
    <property type="project" value="UniProtKB-UniRule"/>
</dbReference>
<comment type="similarity">
    <text evidence="3 8">Belongs to the DDOST 48 kDa subunit family.</text>
</comment>
<evidence type="ECO:0000259" key="10">
    <source>
        <dbReference type="Pfam" id="PF23358"/>
    </source>
</evidence>
<dbReference type="Pfam" id="PF23358">
    <property type="entry name" value="OST48_MD"/>
    <property type="match status" value="1"/>
</dbReference>
<evidence type="ECO:0000313" key="11">
    <source>
        <dbReference type="EMBL" id="EDK42613.1"/>
    </source>
</evidence>
<dbReference type="InterPro" id="IPR055457">
    <property type="entry name" value="OST48_N"/>
</dbReference>
<keyword evidence="5 8" id="KW-0256">Endoplasmic reticulum</keyword>
<evidence type="ECO:0000256" key="4">
    <source>
        <dbReference type="ARBA" id="ARBA00022692"/>
    </source>
</evidence>
<feature type="transmembrane region" description="Helical" evidence="8">
    <location>
        <begin position="413"/>
        <end position="436"/>
    </location>
</feature>
<dbReference type="FunCoup" id="A5DTV5">
    <property type="interactions" value="1015"/>
</dbReference>
<comment type="function">
    <text evidence="8">Subunit of the oligosaccharyl transferase (OST) complex that catalyzes the initial transfer of a defined glycan (Glc(3)Man(9)GlcNAc(2) in eukaryotes) from the lipid carrier dolichol-pyrophosphate to an asparagine residue within an Asn-X-Ser/Thr consensus motif in nascent polypeptide chains, the first step in protein N-glycosylation. N-glycosylation occurs cotranslationally and the complex associates with the Sec61 complex at the channel-forming translocon complex that mediates protein translocation across the endoplasmic reticulum (ER).</text>
</comment>
<feature type="domain" description="OST48 middle" evidence="10">
    <location>
        <begin position="286"/>
        <end position="436"/>
    </location>
</feature>
<feature type="signal peptide" evidence="8">
    <location>
        <begin position="1"/>
        <end position="21"/>
    </location>
</feature>
<feature type="chain" id="PRO_5005121608" description="Dolichyl-diphosphooligosaccharide--protein glycosyltransferase subunit WBP1" evidence="8">
    <location>
        <begin position="22"/>
        <end position="446"/>
    </location>
</feature>
<evidence type="ECO:0000256" key="7">
    <source>
        <dbReference type="ARBA" id="ARBA00023136"/>
    </source>
</evidence>
<dbReference type="InterPro" id="IPR055459">
    <property type="entry name" value="OST48_MD"/>
</dbReference>
<keyword evidence="8" id="KW-0732">Signal</keyword>
<accession>A5DTV5</accession>
<feature type="domain" description="OST48 N-terminal" evidence="9">
    <location>
        <begin position="48"/>
        <end position="258"/>
    </location>
</feature>
<dbReference type="GO" id="GO:0004576">
    <property type="term" value="F:oligosaccharyl transferase activity"/>
    <property type="evidence" value="ECO:0007669"/>
    <property type="project" value="EnsemblFungi"/>
</dbReference>
<protein>
    <recommendedName>
        <fullName evidence="8">Dolichyl-diphosphooligosaccharide--protein glycosyltransferase subunit WBP1</fullName>
        <shortName evidence="8">Oligosaccharyl transferase subunit WBP1</shortName>
    </recommendedName>
</protein>
<comment type="subcellular location">
    <subcellularLocation>
        <location evidence="8">Endoplasmic reticulum membrane</location>
        <topology evidence="8">Single-pass type I membrane protein</topology>
    </subcellularLocation>
    <subcellularLocation>
        <location evidence="1">Membrane</location>
        <topology evidence="1">Single-pass type I membrane protein</topology>
    </subcellularLocation>
</comment>
<dbReference type="KEGG" id="lel:PVL30_000761"/>
<sequence length="446" mass="50726">MFKLVVLISCFLLSFIGKVAAAGTNVTEIEHALVLFDPELVPLNDSTAQLTPEVSQFLDYLSSKYKVAISDYNDEEVSLFYEDYPRFDHLVLFPTLKKAIKNKANLNQHQLLRFVNEGGNVFAISGSEKSTLTDGVRSFLNEVGIYPAPKNLQYTDHFNTKNQVVELKDSENLVGKNRILTSLTTKEYTGSAALITNSELVQPIIKSSKTGYTSKVGEPINGETTWTFGEQGFLAVGFQALNNARVVWIGSSELLADSPLYKWCFQETGVIKLQFVQHVREIEPYKPNPHLYKIKEQAIYSVGVSEYQNGEWVPFEVKNDDEQLQLSFKMLDPYQRLNLKPLGPVSSKEDDPQKLDAYLYSVNFTVPDHHGMFTFELDYKRNGLSYILDKKVVTVRHLANDEFRRSWDITNSWLYVASTVLVIASWYYFVISYIYVGKSNLAKKDV</sequence>
<dbReference type="PANTHER" id="PTHR10830:SF0">
    <property type="entry name" value="DOLICHYL-DIPHOSPHOOLIGOSACCHARIDE--PROTEIN GLYCOSYLTRANSFERASE 48 KDA SUBUNIT"/>
    <property type="match status" value="1"/>
</dbReference>
<evidence type="ECO:0000256" key="2">
    <source>
        <dbReference type="ARBA" id="ARBA00004922"/>
    </source>
</evidence>
<dbReference type="GO" id="GO:0008250">
    <property type="term" value="C:oligosaccharyltransferase complex"/>
    <property type="evidence" value="ECO:0007669"/>
    <property type="project" value="EnsemblFungi"/>
</dbReference>
<keyword evidence="12" id="KW-1185">Reference proteome</keyword>
<dbReference type="Pfam" id="PF03345">
    <property type="entry name" value="OST48_N"/>
    <property type="match status" value="1"/>
</dbReference>
<dbReference type="EMBL" id="CH981524">
    <property type="protein sequence ID" value="EDK42613.1"/>
    <property type="molecule type" value="Genomic_DNA"/>
</dbReference>
<comment type="pathway">
    <text evidence="2 8">Protein modification; protein glycosylation.</text>
</comment>
<evidence type="ECO:0000313" key="12">
    <source>
        <dbReference type="Proteomes" id="UP000001996"/>
    </source>
</evidence>
<dbReference type="GeneID" id="5235392"/>
<organism evidence="11 12">
    <name type="scientific">Lodderomyces elongisporus (strain ATCC 11503 / CBS 2605 / JCM 1781 / NBRC 1676 / NRRL YB-4239)</name>
    <name type="common">Yeast</name>
    <name type="synonym">Saccharomyces elongisporus</name>
    <dbReference type="NCBI Taxonomy" id="379508"/>
    <lineage>
        <taxon>Eukaryota</taxon>
        <taxon>Fungi</taxon>
        <taxon>Dikarya</taxon>
        <taxon>Ascomycota</taxon>
        <taxon>Saccharomycotina</taxon>
        <taxon>Pichiomycetes</taxon>
        <taxon>Debaryomycetaceae</taxon>
        <taxon>Candida/Lodderomyces clade</taxon>
        <taxon>Lodderomyces</taxon>
    </lineage>
</organism>
<evidence type="ECO:0000256" key="1">
    <source>
        <dbReference type="ARBA" id="ARBA00004479"/>
    </source>
</evidence>
<name>A5DTV5_LODEL</name>
<dbReference type="OMA" id="NIATECG"/>
<dbReference type="VEuPathDB" id="FungiDB:LELG_00791"/>
<reference evidence="11 12" key="1">
    <citation type="journal article" date="2009" name="Nature">
        <title>Evolution of pathogenicity and sexual reproduction in eight Candida genomes.</title>
        <authorList>
            <person name="Butler G."/>
            <person name="Rasmussen M.D."/>
            <person name="Lin M.F."/>
            <person name="Santos M.A."/>
            <person name="Sakthikumar S."/>
            <person name="Munro C.A."/>
            <person name="Rheinbay E."/>
            <person name="Grabherr M."/>
            <person name="Forche A."/>
            <person name="Reedy J.L."/>
            <person name="Agrafioti I."/>
            <person name="Arnaud M.B."/>
            <person name="Bates S."/>
            <person name="Brown A.J."/>
            <person name="Brunke S."/>
            <person name="Costanzo M.C."/>
            <person name="Fitzpatrick D.A."/>
            <person name="de Groot P.W."/>
            <person name="Harris D."/>
            <person name="Hoyer L.L."/>
            <person name="Hube B."/>
            <person name="Klis F.M."/>
            <person name="Kodira C."/>
            <person name="Lennard N."/>
            <person name="Logue M.E."/>
            <person name="Martin R."/>
            <person name="Neiman A.M."/>
            <person name="Nikolaou E."/>
            <person name="Quail M.A."/>
            <person name="Quinn J."/>
            <person name="Santos M.C."/>
            <person name="Schmitzberger F.F."/>
            <person name="Sherlock G."/>
            <person name="Shah P."/>
            <person name="Silverstein K.A."/>
            <person name="Skrzypek M.S."/>
            <person name="Soll D."/>
            <person name="Staggs R."/>
            <person name="Stansfield I."/>
            <person name="Stumpf M.P."/>
            <person name="Sudbery P.E."/>
            <person name="Srikantha T."/>
            <person name="Zeng Q."/>
            <person name="Berman J."/>
            <person name="Berriman M."/>
            <person name="Heitman J."/>
            <person name="Gow N.A."/>
            <person name="Lorenz M.C."/>
            <person name="Birren B.W."/>
            <person name="Kellis M."/>
            <person name="Cuomo C.A."/>
        </authorList>
    </citation>
    <scope>NUCLEOTIDE SEQUENCE [LARGE SCALE GENOMIC DNA]</scope>
    <source>
        <strain evidence="12">ATCC 11503 / BCRC 21390 / CBS 2605 / JCM 1781 / NBRC 1676 / NRRL YB-4239</strain>
    </source>
</reference>
<gene>
    <name evidence="11" type="ORF">LELG_00791</name>
</gene>
<evidence type="ECO:0000256" key="5">
    <source>
        <dbReference type="ARBA" id="ARBA00022824"/>
    </source>
</evidence>
<keyword evidence="6 8" id="KW-1133">Transmembrane helix</keyword>
<dbReference type="InParanoid" id="A5DTV5"/>
<dbReference type="PANTHER" id="PTHR10830">
    <property type="entry name" value="DOLICHYL-DIPHOSPHOOLIGOSACCHARIDE--PROTEIN GLYCOSYLTRANSFERASE 48 KDA SUBUNIT"/>
    <property type="match status" value="1"/>
</dbReference>